<evidence type="ECO:0000313" key="1">
    <source>
        <dbReference type="EMBL" id="RMC19492.1"/>
    </source>
</evidence>
<organism evidence="1 2">
    <name type="scientific">Hirundo rustica rustica</name>
    <dbReference type="NCBI Taxonomy" id="333673"/>
    <lineage>
        <taxon>Eukaryota</taxon>
        <taxon>Metazoa</taxon>
        <taxon>Chordata</taxon>
        <taxon>Craniata</taxon>
        <taxon>Vertebrata</taxon>
        <taxon>Euteleostomi</taxon>
        <taxon>Archelosauria</taxon>
        <taxon>Archosauria</taxon>
        <taxon>Dinosauria</taxon>
        <taxon>Saurischia</taxon>
        <taxon>Theropoda</taxon>
        <taxon>Coelurosauria</taxon>
        <taxon>Aves</taxon>
        <taxon>Neognathae</taxon>
        <taxon>Neoaves</taxon>
        <taxon>Telluraves</taxon>
        <taxon>Australaves</taxon>
        <taxon>Passeriformes</taxon>
        <taxon>Sylvioidea</taxon>
        <taxon>Hirundinidae</taxon>
        <taxon>Hirundo</taxon>
    </lineage>
</organism>
<proteinExistence type="predicted"/>
<reference evidence="1 2" key="1">
    <citation type="submission" date="2018-07" db="EMBL/GenBank/DDBJ databases">
        <title>A high quality draft genome assembly of the barn swallow (H. rustica rustica).</title>
        <authorList>
            <person name="Formenti G."/>
            <person name="Chiara M."/>
            <person name="Poveda L."/>
            <person name="Francoijs K.-J."/>
            <person name="Bonisoli-Alquati A."/>
            <person name="Canova L."/>
            <person name="Gianfranceschi L."/>
            <person name="Horner D.S."/>
            <person name="Saino N."/>
        </authorList>
    </citation>
    <scope>NUCLEOTIDE SEQUENCE [LARGE SCALE GENOMIC DNA]</scope>
    <source>
        <strain evidence="1">Chelidonia</strain>
        <tissue evidence="1">Blood</tissue>
    </source>
</reference>
<dbReference type="Proteomes" id="UP000269221">
    <property type="component" value="Unassembled WGS sequence"/>
</dbReference>
<dbReference type="AlphaFoldDB" id="A0A3M0L1Q6"/>
<comment type="caution">
    <text evidence="1">The sequence shown here is derived from an EMBL/GenBank/DDBJ whole genome shotgun (WGS) entry which is preliminary data.</text>
</comment>
<dbReference type="STRING" id="333673.A0A3M0L1Q6"/>
<keyword evidence="2" id="KW-1185">Reference proteome</keyword>
<name>A0A3M0L1Q6_HIRRU</name>
<evidence type="ECO:0000313" key="2">
    <source>
        <dbReference type="Proteomes" id="UP000269221"/>
    </source>
</evidence>
<sequence length="113" mass="12612">MEAISNGEEKIRSSSSLLSLWVGSVLDFVLTSREGLVGNVKLKGSLGCSDYEMVESQDPEEMTMAHIKFPAVDFRRAGFGLFRELLSSVLWDVDLEGRVAQEFKRCLLQAQQP</sequence>
<accession>A0A3M0L1Q6</accession>
<dbReference type="OrthoDB" id="9217982at2759"/>
<gene>
    <name evidence="1" type="ORF">DUI87_04104</name>
</gene>
<protein>
    <submittedName>
        <fullName evidence="1">Uncharacterized protein</fullName>
    </submittedName>
</protein>
<dbReference type="EMBL" id="QRBI01000095">
    <property type="protein sequence ID" value="RMC19492.1"/>
    <property type="molecule type" value="Genomic_DNA"/>
</dbReference>